<comment type="cofactor">
    <cofactor evidence="13">
        <name>Mg(2+)</name>
        <dbReference type="ChEBI" id="CHEBI:18420"/>
    </cofactor>
    <text evidence="13">Binds 2 magnesium ions per tetramer.</text>
</comment>
<dbReference type="CDD" id="cd00496">
    <property type="entry name" value="PheRS_alpha_core"/>
    <property type="match status" value="1"/>
</dbReference>
<feature type="domain" description="Aminoacyl-transfer RNA synthetases class-II family profile" evidence="14">
    <location>
        <begin position="127"/>
        <end position="373"/>
    </location>
</feature>
<evidence type="ECO:0000256" key="11">
    <source>
        <dbReference type="ARBA" id="ARBA00023146"/>
    </source>
</evidence>
<dbReference type="InterPro" id="IPR004188">
    <property type="entry name" value="Phe-tRNA_ligase_II_N"/>
</dbReference>
<evidence type="ECO:0000256" key="7">
    <source>
        <dbReference type="ARBA" id="ARBA00022741"/>
    </source>
</evidence>
<keyword evidence="6 13" id="KW-0479">Metal-binding</keyword>
<dbReference type="InterPro" id="IPR010978">
    <property type="entry name" value="tRNA-bd_arm"/>
</dbReference>
<comment type="catalytic activity">
    <reaction evidence="12 13">
        <text>tRNA(Phe) + L-phenylalanine + ATP = L-phenylalanyl-tRNA(Phe) + AMP + diphosphate + H(+)</text>
        <dbReference type="Rhea" id="RHEA:19413"/>
        <dbReference type="Rhea" id="RHEA-COMP:9668"/>
        <dbReference type="Rhea" id="RHEA-COMP:9699"/>
        <dbReference type="ChEBI" id="CHEBI:15378"/>
        <dbReference type="ChEBI" id="CHEBI:30616"/>
        <dbReference type="ChEBI" id="CHEBI:33019"/>
        <dbReference type="ChEBI" id="CHEBI:58095"/>
        <dbReference type="ChEBI" id="CHEBI:78442"/>
        <dbReference type="ChEBI" id="CHEBI:78531"/>
        <dbReference type="ChEBI" id="CHEBI:456215"/>
        <dbReference type="EC" id="6.1.1.20"/>
    </reaction>
</comment>
<dbReference type="InterPro" id="IPR004529">
    <property type="entry name" value="Phe-tRNA-synth_IIc_asu"/>
</dbReference>
<evidence type="ECO:0000256" key="8">
    <source>
        <dbReference type="ARBA" id="ARBA00022840"/>
    </source>
</evidence>
<dbReference type="PANTHER" id="PTHR11538:SF41">
    <property type="entry name" value="PHENYLALANINE--TRNA LIGASE, MITOCHONDRIAL"/>
    <property type="match status" value="1"/>
</dbReference>
<dbReference type="GO" id="GO:0005524">
    <property type="term" value="F:ATP binding"/>
    <property type="evidence" value="ECO:0007669"/>
    <property type="project" value="UniProtKB-UniRule"/>
</dbReference>
<keyword evidence="8 13" id="KW-0067">ATP-binding</keyword>
<dbReference type="GO" id="GO:0000049">
    <property type="term" value="F:tRNA binding"/>
    <property type="evidence" value="ECO:0007669"/>
    <property type="project" value="InterPro"/>
</dbReference>
<keyword evidence="4 13" id="KW-0963">Cytoplasm</keyword>
<dbReference type="EMBL" id="JAGSOH010000056">
    <property type="protein sequence ID" value="MBR7828445.1"/>
    <property type="molecule type" value="Genomic_DNA"/>
</dbReference>
<dbReference type="AlphaFoldDB" id="A0A941EDJ5"/>
<dbReference type="NCBIfam" id="TIGR00468">
    <property type="entry name" value="pheS"/>
    <property type="match status" value="1"/>
</dbReference>
<evidence type="ECO:0000256" key="1">
    <source>
        <dbReference type="ARBA" id="ARBA00004496"/>
    </source>
</evidence>
<dbReference type="Gene3D" id="3.30.930.10">
    <property type="entry name" value="Bira Bifunctional Protein, Domain 2"/>
    <property type="match status" value="1"/>
</dbReference>
<evidence type="ECO:0000256" key="13">
    <source>
        <dbReference type="HAMAP-Rule" id="MF_00281"/>
    </source>
</evidence>
<dbReference type="EC" id="6.1.1.20" evidence="13"/>
<evidence type="ECO:0000256" key="2">
    <source>
        <dbReference type="ARBA" id="ARBA00010207"/>
    </source>
</evidence>
<keyword evidence="9 13" id="KW-0460">Magnesium</keyword>
<dbReference type="InterPro" id="IPR006195">
    <property type="entry name" value="aa-tRNA-synth_II"/>
</dbReference>
<evidence type="ECO:0000256" key="12">
    <source>
        <dbReference type="ARBA" id="ARBA00049255"/>
    </source>
</evidence>
<dbReference type="GO" id="GO:0006432">
    <property type="term" value="P:phenylalanyl-tRNA aminoacylation"/>
    <property type="evidence" value="ECO:0007669"/>
    <property type="project" value="UniProtKB-UniRule"/>
</dbReference>
<evidence type="ECO:0000313" key="15">
    <source>
        <dbReference type="EMBL" id="MBR7828445.1"/>
    </source>
</evidence>
<dbReference type="GO" id="GO:0000287">
    <property type="term" value="F:magnesium ion binding"/>
    <property type="evidence" value="ECO:0007669"/>
    <property type="project" value="UniProtKB-UniRule"/>
</dbReference>
<dbReference type="SUPFAM" id="SSF46589">
    <property type="entry name" value="tRNA-binding arm"/>
    <property type="match status" value="1"/>
</dbReference>
<comment type="subcellular location">
    <subcellularLocation>
        <location evidence="1 13">Cytoplasm</location>
    </subcellularLocation>
</comment>
<dbReference type="PROSITE" id="PS50862">
    <property type="entry name" value="AA_TRNA_LIGASE_II"/>
    <property type="match status" value="1"/>
</dbReference>
<feature type="binding site" evidence="13">
    <location>
        <position position="282"/>
    </location>
    <ligand>
        <name>Mg(2+)</name>
        <dbReference type="ChEBI" id="CHEBI:18420"/>
        <note>shared with beta subunit</note>
    </ligand>
</feature>
<keyword evidence="10 13" id="KW-0648">Protein biosynthesis</keyword>
<comment type="caution">
    <text evidence="15">The sequence shown here is derived from an EMBL/GenBank/DDBJ whole genome shotgun (WGS) entry which is preliminary data.</text>
</comment>
<proteinExistence type="inferred from homology"/>
<keyword evidence="5 13" id="KW-0436">Ligase</keyword>
<evidence type="ECO:0000313" key="16">
    <source>
        <dbReference type="Proteomes" id="UP000676325"/>
    </source>
</evidence>
<keyword evidence="16" id="KW-1185">Reference proteome</keyword>
<dbReference type="SUPFAM" id="SSF55681">
    <property type="entry name" value="Class II aaRS and biotin synthetases"/>
    <property type="match status" value="1"/>
</dbReference>
<evidence type="ECO:0000256" key="3">
    <source>
        <dbReference type="ARBA" id="ARBA00011209"/>
    </source>
</evidence>
<dbReference type="Proteomes" id="UP000676325">
    <property type="component" value="Unassembled WGS sequence"/>
</dbReference>
<sequence length="378" mass="41182">MSAPNKSYDPVEVEVLKPEAVEKARDEALAAIAAAADLDALHEAEIAHAKDRSPLALANREIGALPPAAKADAGKRVGQARAAVSRAVAERRAELAAERDARVLVEESVDVTLPWDRAPRGGRHPLTTLTERIAEVFGALGWEVNEGPEVEAEWMNFDALNIGRDHPARSPQDTFFIDTPGYDPDVDDGRDALILRTQTSPLQIRSMLTRKPPLHMVSIGRTFRTDALDATHTPVFNQIEGLVVDEGIGMADLKGTLDYFVQEMFGAGLTSRLRPNYFPFTEPSAELDMQCFVCHGSSVGDPDNPCRTCSSEGWIELGGCGVVNPRVLVSVGIDPERYSGFAFGIGLERTLMFRHGIADMHDIVEGDVRFTLPFGVEI</sequence>
<dbReference type="Pfam" id="PF01409">
    <property type="entry name" value="tRNA-synt_2d"/>
    <property type="match status" value="1"/>
</dbReference>
<dbReference type="InterPro" id="IPR045864">
    <property type="entry name" value="aa-tRNA-synth_II/BPL/LPL"/>
</dbReference>
<dbReference type="PANTHER" id="PTHR11538">
    <property type="entry name" value="PHENYLALANYL-TRNA SYNTHETASE"/>
    <property type="match status" value="1"/>
</dbReference>
<accession>A0A941EDJ5</accession>
<evidence type="ECO:0000256" key="9">
    <source>
        <dbReference type="ARBA" id="ARBA00022842"/>
    </source>
</evidence>
<comment type="subunit">
    <text evidence="3 13">Tetramer of two alpha and two beta subunits.</text>
</comment>
<evidence type="ECO:0000256" key="5">
    <source>
        <dbReference type="ARBA" id="ARBA00022598"/>
    </source>
</evidence>
<dbReference type="InterPro" id="IPR022911">
    <property type="entry name" value="Phe_tRNA_ligase_alpha1_bac"/>
</dbReference>
<organism evidence="15 16">
    <name type="scientific">Actinospica acidithermotolerans</name>
    <dbReference type="NCBI Taxonomy" id="2828514"/>
    <lineage>
        <taxon>Bacteria</taxon>
        <taxon>Bacillati</taxon>
        <taxon>Actinomycetota</taxon>
        <taxon>Actinomycetes</taxon>
        <taxon>Catenulisporales</taxon>
        <taxon>Actinospicaceae</taxon>
        <taxon>Actinospica</taxon>
    </lineage>
</organism>
<reference evidence="15" key="1">
    <citation type="submission" date="2021-04" db="EMBL/GenBank/DDBJ databases">
        <title>Genome based classification of Actinospica acidithermotolerans sp. nov., an actinobacterium isolated from an Indonesian hot spring.</title>
        <authorList>
            <person name="Kusuma A.B."/>
            <person name="Putra K.E."/>
            <person name="Nafisah S."/>
            <person name="Loh J."/>
            <person name="Nouioui I."/>
            <person name="Goodfellow M."/>
        </authorList>
    </citation>
    <scope>NUCLEOTIDE SEQUENCE</scope>
    <source>
        <strain evidence="15">MGRD01-02</strain>
    </source>
</reference>
<dbReference type="Pfam" id="PF02912">
    <property type="entry name" value="Phe_tRNA-synt_N"/>
    <property type="match status" value="1"/>
</dbReference>
<dbReference type="InterPro" id="IPR002319">
    <property type="entry name" value="Phenylalanyl-tRNA_Synthase"/>
</dbReference>
<dbReference type="GO" id="GO:0005737">
    <property type="term" value="C:cytoplasm"/>
    <property type="evidence" value="ECO:0007669"/>
    <property type="project" value="UniProtKB-SubCell"/>
</dbReference>
<dbReference type="RefSeq" id="WP_212519579.1">
    <property type="nucleotide sequence ID" value="NZ_JAGSOH010000056.1"/>
</dbReference>
<dbReference type="GO" id="GO:0004826">
    <property type="term" value="F:phenylalanine-tRNA ligase activity"/>
    <property type="evidence" value="ECO:0007669"/>
    <property type="project" value="UniProtKB-UniRule"/>
</dbReference>
<evidence type="ECO:0000259" key="14">
    <source>
        <dbReference type="PROSITE" id="PS50862"/>
    </source>
</evidence>
<evidence type="ECO:0000256" key="6">
    <source>
        <dbReference type="ARBA" id="ARBA00022723"/>
    </source>
</evidence>
<protein>
    <recommendedName>
        <fullName evidence="13">Phenylalanine--tRNA ligase alpha subunit</fullName>
        <ecNumber evidence="13">6.1.1.20</ecNumber>
    </recommendedName>
    <alternativeName>
        <fullName evidence="13">Phenylalanyl-tRNA synthetase alpha subunit</fullName>
        <shortName evidence="13">PheRS</shortName>
    </alternativeName>
</protein>
<comment type="similarity">
    <text evidence="2 13">Belongs to the class-II aminoacyl-tRNA synthetase family. Phe-tRNA synthetase alpha subunit type 1 subfamily.</text>
</comment>
<name>A0A941EDJ5_9ACTN</name>
<keyword evidence="7 13" id="KW-0547">Nucleotide-binding</keyword>
<gene>
    <name evidence="13 15" type="primary">pheS</name>
    <name evidence="15" type="ORF">KDK95_19190</name>
</gene>
<evidence type="ECO:0000256" key="4">
    <source>
        <dbReference type="ARBA" id="ARBA00022490"/>
    </source>
</evidence>
<dbReference type="HAMAP" id="MF_00281">
    <property type="entry name" value="Phe_tRNA_synth_alpha1"/>
    <property type="match status" value="1"/>
</dbReference>
<keyword evidence="11 13" id="KW-0030">Aminoacyl-tRNA synthetase</keyword>
<evidence type="ECO:0000256" key="10">
    <source>
        <dbReference type="ARBA" id="ARBA00022917"/>
    </source>
</evidence>